<dbReference type="Proteomes" id="UP000266313">
    <property type="component" value="Chromosome"/>
</dbReference>
<feature type="transmembrane region" description="Helical" evidence="10">
    <location>
        <begin position="302"/>
        <end position="321"/>
    </location>
</feature>
<dbReference type="PANTHER" id="PTHR43507:SF1">
    <property type="entry name" value="NADH-UBIQUINONE OXIDOREDUCTASE CHAIN 4"/>
    <property type="match status" value="1"/>
</dbReference>
<dbReference type="GO" id="GO:0042773">
    <property type="term" value="P:ATP synthesis coupled electron transport"/>
    <property type="evidence" value="ECO:0007669"/>
    <property type="project" value="InterPro"/>
</dbReference>
<dbReference type="NCBIfam" id="TIGR01972">
    <property type="entry name" value="NDH_I_M"/>
    <property type="match status" value="1"/>
</dbReference>
<feature type="transmembrane region" description="Helical" evidence="10">
    <location>
        <begin position="409"/>
        <end position="428"/>
    </location>
</feature>
<dbReference type="GO" id="GO:0008137">
    <property type="term" value="F:NADH dehydrogenase (ubiquinone) activity"/>
    <property type="evidence" value="ECO:0007669"/>
    <property type="project" value="InterPro"/>
</dbReference>
<dbReference type="GO" id="GO:0015990">
    <property type="term" value="P:electron transport coupled proton transport"/>
    <property type="evidence" value="ECO:0007669"/>
    <property type="project" value="TreeGrafter"/>
</dbReference>
<dbReference type="PRINTS" id="PR01437">
    <property type="entry name" value="NUOXDRDTASE4"/>
</dbReference>
<dbReference type="NCBIfam" id="NF004498">
    <property type="entry name" value="PRK05846.1-1"/>
    <property type="match status" value="1"/>
</dbReference>
<dbReference type="EMBL" id="AP017928">
    <property type="protein sequence ID" value="BBA36361.1"/>
    <property type="molecule type" value="Genomic_DNA"/>
</dbReference>
<feature type="transmembrane region" description="Helical" evidence="10">
    <location>
        <begin position="245"/>
        <end position="264"/>
    </location>
</feature>
<evidence type="ECO:0000256" key="8">
    <source>
        <dbReference type="ARBA" id="ARBA00032798"/>
    </source>
</evidence>
<keyword evidence="6 10" id="KW-0472">Membrane</keyword>
<dbReference type="GO" id="GO:0016020">
    <property type="term" value="C:membrane"/>
    <property type="evidence" value="ECO:0007669"/>
    <property type="project" value="UniProtKB-SubCell"/>
</dbReference>
<comment type="similarity">
    <text evidence="2">Belongs to the complex I subunit 4 family.</text>
</comment>
<organism evidence="12 13">
    <name type="scientific">Methylocaldum marinum</name>
    <dbReference type="NCBI Taxonomy" id="1432792"/>
    <lineage>
        <taxon>Bacteria</taxon>
        <taxon>Pseudomonadati</taxon>
        <taxon>Pseudomonadota</taxon>
        <taxon>Gammaproteobacteria</taxon>
        <taxon>Methylococcales</taxon>
        <taxon>Methylococcaceae</taxon>
        <taxon>Methylocaldum</taxon>
    </lineage>
</organism>
<gene>
    <name evidence="12" type="ORF">sS8_4431</name>
</gene>
<feature type="transmembrane region" description="Helical" evidence="10">
    <location>
        <begin position="117"/>
        <end position="150"/>
    </location>
</feature>
<feature type="transmembrane region" description="Helical" evidence="10">
    <location>
        <begin position="327"/>
        <end position="350"/>
    </location>
</feature>
<dbReference type="GO" id="GO:0003954">
    <property type="term" value="F:NADH dehydrogenase activity"/>
    <property type="evidence" value="ECO:0007669"/>
    <property type="project" value="TreeGrafter"/>
</dbReference>
<dbReference type="Pfam" id="PF00361">
    <property type="entry name" value="Proton_antipo_M"/>
    <property type="match status" value="1"/>
</dbReference>
<feature type="transmembrane region" description="Helical" evidence="10">
    <location>
        <begin position="68"/>
        <end position="97"/>
    </location>
</feature>
<evidence type="ECO:0000256" key="5">
    <source>
        <dbReference type="ARBA" id="ARBA00022989"/>
    </source>
</evidence>
<dbReference type="InterPro" id="IPR003918">
    <property type="entry name" value="NADH_UbQ_OxRdtase"/>
</dbReference>
<evidence type="ECO:0000256" key="3">
    <source>
        <dbReference type="ARBA" id="ARBA00019906"/>
    </source>
</evidence>
<evidence type="ECO:0000256" key="1">
    <source>
        <dbReference type="ARBA" id="ARBA00004127"/>
    </source>
</evidence>
<feature type="transmembrane region" description="Helical" evidence="10">
    <location>
        <begin position="276"/>
        <end position="295"/>
    </location>
</feature>
<feature type="domain" description="NADH:quinone oxidoreductase/Mrp antiporter transmembrane" evidence="11">
    <location>
        <begin position="126"/>
        <end position="414"/>
    </location>
</feature>
<proteinExistence type="inferred from homology"/>
<evidence type="ECO:0000313" key="12">
    <source>
        <dbReference type="EMBL" id="BBA36361.1"/>
    </source>
</evidence>
<name>A0A250KZF4_9GAMM</name>
<evidence type="ECO:0000256" key="6">
    <source>
        <dbReference type="ARBA" id="ARBA00023136"/>
    </source>
</evidence>
<evidence type="ECO:0000313" key="13">
    <source>
        <dbReference type="Proteomes" id="UP000266313"/>
    </source>
</evidence>
<dbReference type="RefSeq" id="WP_232020672.1">
    <property type="nucleotide sequence ID" value="NZ_AP017928.1"/>
</dbReference>
<sequence length="508" mass="55368">MLAGLILVLVAGGLLAWPAERYAANAPRWIALSALLLDAALLVPYFAGGFPEAGVWLDEVRWRWIPRFGIGFHLGVDGVSLLLIALTVFLGFVAVAVSWTEIRERSGFFHFNLLWTLAGVLGVFLALDLFLFFVFWEIMIVPMYFLIALWGHENRAYAAIKFFLFTQVSGLLMLLALVVMVVIHYRDSGVYTFDYFELLETHFDVNTALWLMLGFFIAFTVKLPGVPFHTWLPDAHTQAPTGGSVILAGVMLKTGAYGLLRFVIPFFPEVVADFSPVAMGLGVAGILYGGMLAFAQSDMKRLVAYSSVSHMGFVLVGLYAWNGLALQGVVITLLAHGISSAALFAVAGALQERIHTRDMNAMGGLWTNLPRMAAVALFFSVAALGMPGLGNFVGEFLVLLGAYRVDAPMTVAAALGLIIAPVYSLILMQRAFHGKSLAIGPIRDFGIRELAVMGLLMAATVWIGLYPQSMLDVSEAWLKNSLKGWGDSVAQQAYSQPWNEGRVSGRAL</sequence>
<keyword evidence="13" id="KW-1185">Reference proteome</keyword>
<keyword evidence="5 10" id="KW-1133">Transmembrane helix</keyword>
<dbReference type="KEGG" id="mmai:sS8_4431"/>
<evidence type="ECO:0000256" key="4">
    <source>
        <dbReference type="ARBA" id="ARBA00022692"/>
    </source>
</evidence>
<evidence type="ECO:0000256" key="7">
    <source>
        <dbReference type="ARBA" id="ARBA00031584"/>
    </source>
</evidence>
<feature type="transmembrane region" description="Helical" evidence="10">
    <location>
        <begin position="371"/>
        <end position="389"/>
    </location>
</feature>
<dbReference type="InterPro" id="IPR010227">
    <property type="entry name" value="NADH_Q_OxRdtase_chainM/4"/>
</dbReference>
<evidence type="ECO:0000256" key="2">
    <source>
        <dbReference type="ARBA" id="ARBA00009025"/>
    </source>
</evidence>
<feature type="transmembrane region" description="Helical" evidence="10">
    <location>
        <begin position="205"/>
        <end position="224"/>
    </location>
</feature>
<comment type="subcellular location">
    <subcellularLocation>
        <location evidence="1">Endomembrane system</location>
        <topology evidence="1">Multi-pass membrane protein</topology>
    </subcellularLocation>
    <subcellularLocation>
        <location evidence="9">Membrane</location>
        <topology evidence="9">Multi-pass membrane protein</topology>
    </subcellularLocation>
</comment>
<feature type="transmembrane region" description="Helical" evidence="10">
    <location>
        <begin position="162"/>
        <end position="185"/>
    </location>
</feature>
<evidence type="ECO:0000256" key="10">
    <source>
        <dbReference type="SAM" id="Phobius"/>
    </source>
</evidence>
<dbReference type="PANTHER" id="PTHR43507">
    <property type="entry name" value="NADH-UBIQUINONE OXIDOREDUCTASE CHAIN 4"/>
    <property type="match status" value="1"/>
</dbReference>
<feature type="transmembrane region" description="Helical" evidence="10">
    <location>
        <begin position="449"/>
        <end position="467"/>
    </location>
</feature>
<feature type="transmembrane region" description="Helical" evidence="10">
    <location>
        <begin position="26"/>
        <end position="47"/>
    </location>
</feature>
<accession>A0A250KZF4</accession>
<dbReference type="GO" id="GO:0012505">
    <property type="term" value="C:endomembrane system"/>
    <property type="evidence" value="ECO:0007669"/>
    <property type="project" value="UniProtKB-SubCell"/>
</dbReference>
<dbReference type="AlphaFoldDB" id="A0A250KZF4"/>
<reference evidence="12 13" key="1">
    <citation type="submission" date="2016-12" db="EMBL/GenBank/DDBJ databases">
        <title>Genome sequencing of Methylocaldum marinum.</title>
        <authorList>
            <person name="Takeuchi M."/>
            <person name="Kamagata Y."/>
            <person name="Hiraoka S."/>
            <person name="Oshima K."/>
            <person name="Hattori M."/>
            <person name="Iwasaki W."/>
        </authorList>
    </citation>
    <scope>NUCLEOTIDE SEQUENCE [LARGE SCALE GENOMIC DNA]</scope>
    <source>
        <strain evidence="12 13">S8</strain>
    </source>
</reference>
<dbReference type="InterPro" id="IPR001750">
    <property type="entry name" value="ND/Mrp_TM"/>
</dbReference>
<protein>
    <recommendedName>
        <fullName evidence="3">NADH-quinone oxidoreductase subunit M</fullName>
    </recommendedName>
    <alternativeName>
        <fullName evidence="7">NADH dehydrogenase I subunit M</fullName>
    </alternativeName>
    <alternativeName>
        <fullName evidence="8">NDH-1 subunit M</fullName>
    </alternativeName>
</protein>
<dbReference type="GO" id="GO:0048039">
    <property type="term" value="F:ubiquinone binding"/>
    <property type="evidence" value="ECO:0007669"/>
    <property type="project" value="TreeGrafter"/>
</dbReference>
<evidence type="ECO:0000256" key="9">
    <source>
        <dbReference type="RuleBase" id="RU000320"/>
    </source>
</evidence>
<keyword evidence="4 9" id="KW-0812">Transmembrane</keyword>
<evidence type="ECO:0000259" key="11">
    <source>
        <dbReference type="Pfam" id="PF00361"/>
    </source>
</evidence>